<sequence>MTSGRVTWQNFLKLSFKAIQETTSLFIHGNELFEKGQVGWNDLKHVGKRPEGQIQNWSTASRSGLLKKKGGGASRSSIRESERPLKLVELTFPNESDESGPRSRMSIRMVEEKEEEAAEPKSK</sequence>
<feature type="region of interest" description="Disordered" evidence="1">
    <location>
        <begin position="58"/>
        <end position="123"/>
    </location>
</feature>
<reference evidence="4" key="3">
    <citation type="submission" date="2020-10" db="UniProtKB">
        <authorList>
            <consortium name="WormBaseParasite"/>
        </authorList>
    </citation>
    <scope>IDENTIFICATION</scope>
</reference>
<evidence type="ECO:0000313" key="3">
    <source>
        <dbReference type="Proteomes" id="UP000492820"/>
    </source>
</evidence>
<dbReference type="EMBL" id="LK028582">
    <property type="protein sequence ID" value="CDS21033.1"/>
    <property type="molecule type" value="Genomic_DNA"/>
</dbReference>
<organism evidence="2">
    <name type="scientific">Echinococcus granulosus</name>
    <name type="common">Hydatid tapeworm</name>
    <dbReference type="NCBI Taxonomy" id="6210"/>
    <lineage>
        <taxon>Eukaryota</taxon>
        <taxon>Metazoa</taxon>
        <taxon>Spiralia</taxon>
        <taxon>Lophotrochozoa</taxon>
        <taxon>Platyhelminthes</taxon>
        <taxon>Cestoda</taxon>
        <taxon>Eucestoda</taxon>
        <taxon>Cyclophyllidea</taxon>
        <taxon>Taeniidae</taxon>
        <taxon>Echinococcus</taxon>
        <taxon>Echinococcus granulosus group</taxon>
    </lineage>
</organism>
<evidence type="ECO:0000313" key="2">
    <source>
        <dbReference type="EMBL" id="CDS21033.1"/>
    </source>
</evidence>
<reference evidence="2" key="2">
    <citation type="submission" date="2014-06" db="EMBL/GenBank/DDBJ databases">
        <authorList>
            <person name="Aslett M."/>
        </authorList>
    </citation>
    <scope>NUCLEOTIDE SEQUENCE</scope>
</reference>
<gene>
    <name evidence="2" type="ORF">EgrG_000543700</name>
</gene>
<evidence type="ECO:0000313" key="4">
    <source>
        <dbReference type="WBParaSite" id="EgrG_000543700"/>
    </source>
</evidence>
<name>A0A068WLN3_ECHGR</name>
<dbReference type="AlphaFoldDB" id="A0A068WLN3"/>
<evidence type="ECO:0000256" key="1">
    <source>
        <dbReference type="SAM" id="MobiDB-lite"/>
    </source>
</evidence>
<reference evidence="2 3" key="1">
    <citation type="journal article" date="2013" name="Nature">
        <title>The genomes of four tapeworm species reveal adaptations to parasitism.</title>
        <authorList>
            <person name="Tsai I.J."/>
            <person name="Zarowiecki M."/>
            <person name="Holroyd N."/>
            <person name="Garciarrubio A."/>
            <person name="Sanchez-Flores A."/>
            <person name="Brooks K.L."/>
            <person name="Tracey A."/>
            <person name="Bobes R.J."/>
            <person name="Fragoso G."/>
            <person name="Sciutto E."/>
            <person name="Aslett M."/>
            <person name="Beasley H."/>
            <person name="Bennett H.M."/>
            <person name="Cai J."/>
            <person name="Camicia F."/>
            <person name="Clark R."/>
            <person name="Cucher M."/>
            <person name="De Silva N."/>
            <person name="Day T.A."/>
            <person name="Deplazes P."/>
            <person name="Estrada K."/>
            <person name="Fernandez C."/>
            <person name="Holland P.W."/>
            <person name="Hou J."/>
            <person name="Hu S."/>
            <person name="Huckvale T."/>
            <person name="Hung S.S."/>
            <person name="Kamenetzky L."/>
            <person name="Keane J.A."/>
            <person name="Kiss F."/>
            <person name="Koziol U."/>
            <person name="Lambert O."/>
            <person name="Liu K."/>
            <person name="Luo X."/>
            <person name="Luo Y."/>
            <person name="Macchiaroli N."/>
            <person name="Nichol S."/>
            <person name="Paps J."/>
            <person name="Parkinson J."/>
            <person name="Pouchkina-Stantcheva N."/>
            <person name="Riddiford N."/>
            <person name="Rosenzvit M."/>
            <person name="Salinas G."/>
            <person name="Wasmuth J.D."/>
            <person name="Zamanian M."/>
            <person name="Zheng Y."/>
            <person name="Cai X."/>
            <person name="Soberon X."/>
            <person name="Olson P.D."/>
            <person name="Laclette J.P."/>
            <person name="Brehm K."/>
            <person name="Berriman M."/>
            <person name="Garciarrubio A."/>
            <person name="Bobes R.J."/>
            <person name="Fragoso G."/>
            <person name="Sanchez-Flores A."/>
            <person name="Estrada K."/>
            <person name="Cevallos M.A."/>
            <person name="Morett E."/>
            <person name="Gonzalez V."/>
            <person name="Portillo T."/>
            <person name="Ochoa-Leyva A."/>
            <person name="Jose M.V."/>
            <person name="Sciutto E."/>
            <person name="Landa A."/>
            <person name="Jimenez L."/>
            <person name="Valdes V."/>
            <person name="Carrero J.C."/>
            <person name="Larralde C."/>
            <person name="Morales-Montor J."/>
            <person name="Limon-Lason J."/>
            <person name="Soberon X."/>
            <person name="Laclette J.P."/>
        </authorList>
    </citation>
    <scope>NUCLEOTIDE SEQUENCE [LARGE SCALE GENOMIC DNA]</scope>
</reference>
<feature type="compositionally biased region" description="Basic and acidic residues" evidence="1">
    <location>
        <begin position="77"/>
        <end position="86"/>
    </location>
</feature>
<dbReference type="Proteomes" id="UP000492820">
    <property type="component" value="Unassembled WGS sequence"/>
</dbReference>
<protein>
    <submittedName>
        <fullName evidence="4">Expressed conserved protein</fullName>
    </submittedName>
</protein>
<dbReference type="WBParaSite" id="EgrG_000543700">
    <property type="protein sequence ID" value="EgrG_000543700"/>
    <property type="gene ID" value="EgrG_000543700"/>
</dbReference>
<accession>A0A068WLN3</accession>
<proteinExistence type="predicted"/>